<dbReference type="EMBL" id="JAWJBA010000002">
    <property type="protein sequence ID" value="MDV2684399.1"/>
    <property type="molecule type" value="Genomic_DNA"/>
</dbReference>
<dbReference type="InterPro" id="IPR048389">
    <property type="entry name" value="YciQ-like_C"/>
</dbReference>
<feature type="chain" id="PRO_5046707882" evidence="3">
    <location>
        <begin position="24"/>
        <end position="564"/>
    </location>
</feature>
<feature type="transmembrane region" description="Helical" evidence="2">
    <location>
        <begin position="398"/>
        <end position="416"/>
    </location>
</feature>
<feature type="compositionally biased region" description="Gly residues" evidence="1">
    <location>
        <begin position="547"/>
        <end position="564"/>
    </location>
</feature>
<feature type="domain" description="Predicted membrane protein YciQ-like C-terminal" evidence="5">
    <location>
        <begin position="299"/>
        <end position="459"/>
    </location>
</feature>
<keyword evidence="7" id="KW-1185">Reference proteome</keyword>
<sequence>MNKRFIAAILIAILFFTPTEVLAVDYDITNVDIHAYLQPNGNVTVQEQHTYAFSGTFGGMIRELIPKEGTEIVQLEAFEGNNPLPIETDQTEHRIHREGNDETVTMDLHYEIKNGVDVYADVAEFHWPFFDKGNQSTYENLTIYVYPPTPTTSVIAYGYDEAYKTENVSEGGIVQFAMGEVPRKRNGDIRVAYNKELFPAGTQISNKRMHDEIVADKQALIDAEVSRTERRELLSSIGLVIVPIFAFIFLFVLFKAWLESKRSKKALIRELSYSNVVPKATLSLPIMICYMNFQQFLPETIVAALLDLVRKGHVKKVENDRFRLVNQNGMQKHEQKLVKWLFTEIGSESEFSFDDIATYLKNKNNHKTYQELKANWEQAVREDLKEAGMYKNKGKYRFMIGFISFLLVPFIILFAVHGLMALMILSLVICFSLLLFAICYYPRTVKGLKLTLEWRHFKQQYPTIMESTWHTLTEDEKMRAFILGLGMKDKNITKKNESLVQTFQASGAPSTTAYGFDPTFLIIAAAATSNFRNAEQNAGIHGSSGSFTGGGSGAGGGGGGSGAF</sequence>
<evidence type="ECO:0000256" key="1">
    <source>
        <dbReference type="SAM" id="MobiDB-lite"/>
    </source>
</evidence>
<keyword evidence="2" id="KW-0812">Transmembrane</keyword>
<comment type="caution">
    <text evidence="6">The sequence shown here is derived from an EMBL/GenBank/DDBJ whole genome shotgun (WGS) entry which is preliminary data.</text>
</comment>
<organism evidence="6 7">
    <name type="scientific">Alkalihalophilus lindianensis</name>
    <dbReference type="NCBI Taxonomy" id="1630542"/>
    <lineage>
        <taxon>Bacteria</taxon>
        <taxon>Bacillati</taxon>
        <taxon>Bacillota</taxon>
        <taxon>Bacilli</taxon>
        <taxon>Bacillales</taxon>
        <taxon>Bacillaceae</taxon>
        <taxon>Alkalihalophilus</taxon>
    </lineage>
</organism>
<evidence type="ECO:0000313" key="6">
    <source>
        <dbReference type="EMBL" id="MDV2684399.1"/>
    </source>
</evidence>
<dbReference type="RefSeq" id="WP_317121631.1">
    <property type="nucleotide sequence ID" value="NZ_JAWJBA010000002.1"/>
</dbReference>
<reference evidence="6 7" key="1">
    <citation type="submission" date="2023-10" db="EMBL/GenBank/DDBJ databases">
        <title>Screening of Alkalihalobacillus lindianensis BZ-TG-R113 and Its Alleviation of Salt Stress on Rapeseed Growth.</title>
        <authorList>
            <person name="Zhao B."/>
            <person name="Guo T."/>
        </authorList>
    </citation>
    <scope>NUCLEOTIDE SEQUENCE [LARGE SCALE GENOMIC DNA]</scope>
    <source>
        <strain evidence="6 7">BZ-TG-R113</strain>
    </source>
</reference>
<evidence type="ECO:0000259" key="5">
    <source>
        <dbReference type="Pfam" id="PF20990"/>
    </source>
</evidence>
<dbReference type="Pfam" id="PF20990">
    <property type="entry name" value="DUF2207_C"/>
    <property type="match status" value="1"/>
</dbReference>
<keyword evidence="3" id="KW-0732">Signal</keyword>
<feature type="region of interest" description="Disordered" evidence="1">
    <location>
        <begin position="542"/>
        <end position="564"/>
    </location>
</feature>
<feature type="domain" description="DUF2207" evidence="4">
    <location>
        <begin position="27"/>
        <end position="191"/>
    </location>
</feature>
<gene>
    <name evidence="6" type="ORF">RYX56_08450</name>
</gene>
<keyword evidence="2" id="KW-0472">Membrane</keyword>
<dbReference type="InterPro" id="IPR018702">
    <property type="entry name" value="DUF2207"/>
</dbReference>
<feature type="transmembrane region" description="Helical" evidence="2">
    <location>
        <begin position="422"/>
        <end position="441"/>
    </location>
</feature>
<feature type="transmembrane region" description="Helical" evidence="2">
    <location>
        <begin position="233"/>
        <end position="258"/>
    </location>
</feature>
<evidence type="ECO:0000256" key="2">
    <source>
        <dbReference type="SAM" id="Phobius"/>
    </source>
</evidence>
<dbReference type="Pfam" id="PF09972">
    <property type="entry name" value="DUF2207"/>
    <property type="match status" value="1"/>
</dbReference>
<accession>A0ABU3X953</accession>
<feature type="signal peptide" evidence="3">
    <location>
        <begin position="1"/>
        <end position="23"/>
    </location>
</feature>
<protein>
    <submittedName>
        <fullName evidence="6">DUF2207 domain-containing protein</fullName>
    </submittedName>
</protein>
<evidence type="ECO:0000256" key="3">
    <source>
        <dbReference type="SAM" id="SignalP"/>
    </source>
</evidence>
<keyword evidence="2" id="KW-1133">Transmembrane helix</keyword>
<evidence type="ECO:0000259" key="4">
    <source>
        <dbReference type="Pfam" id="PF09972"/>
    </source>
</evidence>
<proteinExistence type="predicted"/>
<evidence type="ECO:0000313" key="7">
    <source>
        <dbReference type="Proteomes" id="UP001287282"/>
    </source>
</evidence>
<name>A0ABU3X953_9BACI</name>
<dbReference type="Proteomes" id="UP001287282">
    <property type="component" value="Unassembled WGS sequence"/>
</dbReference>